<dbReference type="FunFam" id="3.30.70.340:FF:000002">
    <property type="entry name" value="Carboxypeptidase A"/>
    <property type="match status" value="1"/>
</dbReference>
<comment type="cofactor">
    <cofactor evidence="1">
        <name>Zn(2+)</name>
        <dbReference type="ChEBI" id="CHEBI:29105"/>
    </cofactor>
</comment>
<evidence type="ECO:0000313" key="14">
    <source>
        <dbReference type="Proteomes" id="UP000007110"/>
    </source>
</evidence>
<reference evidence="14" key="1">
    <citation type="submission" date="2015-02" db="EMBL/GenBank/DDBJ databases">
        <title>Genome sequencing for Strongylocentrotus purpuratus.</title>
        <authorList>
            <person name="Murali S."/>
            <person name="Liu Y."/>
            <person name="Vee V."/>
            <person name="English A."/>
            <person name="Wang M."/>
            <person name="Skinner E."/>
            <person name="Han Y."/>
            <person name="Muzny D.M."/>
            <person name="Worley K.C."/>
            <person name="Gibbs R.A."/>
        </authorList>
    </citation>
    <scope>NUCLEOTIDE SEQUENCE</scope>
</reference>
<accession>A0A7M7NRL5</accession>
<evidence type="ECO:0000256" key="11">
    <source>
        <dbReference type="SAM" id="Phobius"/>
    </source>
</evidence>
<dbReference type="EnsemblMetazoa" id="XM_030983750">
    <property type="protein sequence ID" value="XP_030839610"/>
    <property type="gene ID" value="LOC115923301"/>
</dbReference>
<reference evidence="13" key="2">
    <citation type="submission" date="2021-01" db="UniProtKB">
        <authorList>
            <consortium name="EnsemblMetazoa"/>
        </authorList>
    </citation>
    <scope>IDENTIFICATION</scope>
</reference>
<feature type="domain" description="Carboxypeptidase activation peptide" evidence="12">
    <location>
        <begin position="75"/>
        <end position="139"/>
    </location>
</feature>
<feature type="transmembrane region" description="Helical" evidence="11">
    <location>
        <begin position="47"/>
        <end position="67"/>
    </location>
</feature>
<evidence type="ECO:0000313" key="13">
    <source>
        <dbReference type="EnsemblMetazoa" id="XP_030839610"/>
    </source>
</evidence>
<evidence type="ECO:0000256" key="2">
    <source>
        <dbReference type="ARBA" id="ARBA00005988"/>
    </source>
</evidence>
<keyword evidence="10" id="KW-1015">Disulfide bond</keyword>
<dbReference type="GO" id="GO:0008237">
    <property type="term" value="F:metallopeptidase activity"/>
    <property type="evidence" value="ECO:0007669"/>
    <property type="project" value="UniProtKB-KW"/>
</dbReference>
<organism evidence="13 14">
    <name type="scientific">Strongylocentrotus purpuratus</name>
    <name type="common">Purple sea urchin</name>
    <dbReference type="NCBI Taxonomy" id="7668"/>
    <lineage>
        <taxon>Eukaryota</taxon>
        <taxon>Metazoa</taxon>
        <taxon>Echinodermata</taxon>
        <taxon>Eleutherozoa</taxon>
        <taxon>Echinozoa</taxon>
        <taxon>Echinoidea</taxon>
        <taxon>Euechinoidea</taxon>
        <taxon>Echinacea</taxon>
        <taxon>Camarodonta</taxon>
        <taxon>Echinidea</taxon>
        <taxon>Strongylocentrotidae</taxon>
        <taxon>Strongylocentrotus</taxon>
    </lineage>
</organism>
<keyword evidence="14" id="KW-1185">Reference proteome</keyword>
<keyword evidence="11" id="KW-0472">Membrane</keyword>
<keyword evidence="11" id="KW-1133">Transmembrane helix</keyword>
<keyword evidence="6" id="KW-0732">Signal</keyword>
<evidence type="ECO:0000256" key="6">
    <source>
        <dbReference type="ARBA" id="ARBA00022729"/>
    </source>
</evidence>
<keyword evidence="3" id="KW-0121">Carboxypeptidase</keyword>
<dbReference type="AlphaFoldDB" id="A0A7M7NRL5"/>
<dbReference type="GO" id="GO:0004180">
    <property type="term" value="F:carboxypeptidase activity"/>
    <property type="evidence" value="ECO:0007669"/>
    <property type="project" value="UniProtKB-KW"/>
</dbReference>
<evidence type="ECO:0000259" key="12">
    <source>
        <dbReference type="Pfam" id="PF02244"/>
    </source>
</evidence>
<evidence type="ECO:0000256" key="9">
    <source>
        <dbReference type="ARBA" id="ARBA00023049"/>
    </source>
</evidence>
<evidence type="ECO:0000256" key="1">
    <source>
        <dbReference type="ARBA" id="ARBA00001947"/>
    </source>
</evidence>
<keyword evidence="4" id="KW-0645">Protease</keyword>
<dbReference type="KEGG" id="spu:115923301"/>
<dbReference type="SUPFAM" id="SSF54897">
    <property type="entry name" value="Protease propeptides/inhibitors"/>
    <property type="match status" value="1"/>
</dbReference>
<dbReference type="GeneID" id="115923301"/>
<protein>
    <recommendedName>
        <fullName evidence="12">Carboxypeptidase activation peptide domain-containing protein</fullName>
    </recommendedName>
</protein>
<keyword evidence="8" id="KW-0862">Zinc</keyword>
<dbReference type="InterPro" id="IPR036990">
    <property type="entry name" value="M14A-like_propep"/>
</dbReference>
<evidence type="ECO:0000256" key="3">
    <source>
        <dbReference type="ARBA" id="ARBA00022645"/>
    </source>
</evidence>
<keyword evidence="9" id="KW-0482">Metalloprotease</keyword>
<dbReference type="InterPro" id="IPR003146">
    <property type="entry name" value="M14A_act_pep"/>
</dbReference>
<name>A0A7M7NRL5_STRPU</name>
<evidence type="ECO:0000256" key="4">
    <source>
        <dbReference type="ARBA" id="ARBA00022670"/>
    </source>
</evidence>
<dbReference type="InParanoid" id="A0A7M7NRL5"/>
<dbReference type="Gene3D" id="3.30.70.340">
    <property type="entry name" value="Metallocarboxypeptidase-like"/>
    <property type="match status" value="1"/>
</dbReference>
<evidence type="ECO:0000256" key="7">
    <source>
        <dbReference type="ARBA" id="ARBA00022801"/>
    </source>
</evidence>
<proteinExistence type="inferred from homology"/>
<comment type="similarity">
    <text evidence="2">Belongs to the peptidase M14 family.</text>
</comment>
<keyword evidence="7" id="KW-0378">Hydrolase</keyword>
<dbReference type="GO" id="GO:0006508">
    <property type="term" value="P:proteolysis"/>
    <property type="evidence" value="ECO:0007669"/>
    <property type="project" value="UniProtKB-KW"/>
</dbReference>
<dbReference type="OrthoDB" id="3626597at2759"/>
<dbReference type="Proteomes" id="UP000007110">
    <property type="component" value="Unassembled WGS sequence"/>
</dbReference>
<dbReference type="RefSeq" id="XP_030839610.1">
    <property type="nucleotide sequence ID" value="XM_030983750.1"/>
</dbReference>
<keyword evidence="5" id="KW-0479">Metal-binding</keyword>
<dbReference type="GO" id="GO:0046872">
    <property type="term" value="F:metal ion binding"/>
    <property type="evidence" value="ECO:0007669"/>
    <property type="project" value="UniProtKB-KW"/>
</dbReference>
<evidence type="ECO:0000256" key="8">
    <source>
        <dbReference type="ARBA" id="ARBA00022833"/>
    </source>
</evidence>
<evidence type="ECO:0000256" key="10">
    <source>
        <dbReference type="ARBA" id="ARBA00023157"/>
    </source>
</evidence>
<dbReference type="Pfam" id="PF02244">
    <property type="entry name" value="Propep_M14"/>
    <property type="match status" value="1"/>
</dbReference>
<sequence>MQTRSRHHVNAQMIKRRIISESMFGGYFRLLFVLSFGVSTMRNYRTTMRGCFLLISLSLFGLAIAAVRYDNYKVLRISPQTEADLLWVNTLAEVWENRVDIWKHPRQVGSPVDVMVAPHWQTEFFDVLNDQGIKYSEMVSTIS</sequence>
<evidence type="ECO:0000256" key="5">
    <source>
        <dbReference type="ARBA" id="ARBA00022723"/>
    </source>
</evidence>
<keyword evidence="11" id="KW-0812">Transmembrane</keyword>